<protein>
    <recommendedName>
        <fullName evidence="5">Colicin transporter</fullName>
    </recommendedName>
</protein>
<evidence type="ECO:0000256" key="1">
    <source>
        <dbReference type="SAM" id="MobiDB-lite"/>
    </source>
</evidence>
<accession>A0ABU8ZLF2</accession>
<organism evidence="3 4">
    <name type="scientific">Bifidobacterium favimelis</name>
    <dbReference type="NCBI Taxonomy" id="3122979"/>
    <lineage>
        <taxon>Bacteria</taxon>
        <taxon>Bacillati</taxon>
        <taxon>Actinomycetota</taxon>
        <taxon>Actinomycetes</taxon>
        <taxon>Bifidobacteriales</taxon>
        <taxon>Bifidobacteriaceae</taxon>
        <taxon>Bifidobacterium</taxon>
    </lineage>
</organism>
<sequence>MRTDRVPDAAEDAAGGADTGGRPAVAPAPSGPVSGGGGRIAAVIVAFAVLALLLAGLGGFAWWRYREGRLHDQALSSCKRESRLAASELDKLEQTMTGRRQLADIGRNEVEKSSTIDDFRVALKQAEDAVHEVPSCLGDDSRKTLDEAASASLRAAKAYEDRNQALESTARTLIASRDAKILDDARKALSSQRERASSLLSDSAGKVADETTRDALREAIDRAGRMDSGSLADCKAEGDSLSKAMDAVNASMRARAEADAAGGRPSDGSKDGHANVRAPSLPPRRQNVNPPRKQAPAQNDGGDESWREKLKGNVSNGGKPVCKKGEACGIG</sequence>
<comment type="caution">
    <text evidence="3">The sequence shown here is derived from an EMBL/GenBank/DDBJ whole genome shotgun (WGS) entry which is preliminary data.</text>
</comment>
<dbReference type="EMBL" id="JBANBB010000001">
    <property type="protein sequence ID" value="MEK0306072.1"/>
    <property type="molecule type" value="Genomic_DNA"/>
</dbReference>
<feature type="region of interest" description="Disordered" evidence="1">
    <location>
        <begin position="1"/>
        <end position="32"/>
    </location>
</feature>
<proteinExistence type="predicted"/>
<reference evidence="3 4" key="1">
    <citation type="submission" date="2024-02" db="EMBL/GenBank/DDBJ databases">
        <title>Bifidobacterium honeyensis sp. nov., isolated from the comb honey.</title>
        <authorList>
            <person name="Liu W."/>
            <person name="Li Y."/>
        </authorList>
    </citation>
    <scope>NUCLEOTIDE SEQUENCE [LARGE SCALE GENOMIC DNA]</scope>
    <source>
        <strain evidence="3 4">IMAU50988</strain>
    </source>
</reference>
<feature type="transmembrane region" description="Helical" evidence="2">
    <location>
        <begin position="40"/>
        <end position="63"/>
    </location>
</feature>
<name>A0ABU8ZLF2_9BIFI</name>
<feature type="region of interest" description="Disordered" evidence="1">
    <location>
        <begin position="254"/>
        <end position="331"/>
    </location>
</feature>
<gene>
    <name evidence="3" type="ORF">V8P97_01075</name>
</gene>
<keyword evidence="2" id="KW-0812">Transmembrane</keyword>
<dbReference type="Proteomes" id="UP001373159">
    <property type="component" value="Unassembled WGS sequence"/>
</dbReference>
<evidence type="ECO:0008006" key="5">
    <source>
        <dbReference type="Google" id="ProtNLM"/>
    </source>
</evidence>
<dbReference type="RefSeq" id="WP_340468610.1">
    <property type="nucleotide sequence ID" value="NZ_JBANBB010000001.1"/>
</dbReference>
<keyword evidence="4" id="KW-1185">Reference proteome</keyword>
<keyword evidence="2" id="KW-0472">Membrane</keyword>
<feature type="compositionally biased region" description="Low complexity" evidence="1">
    <location>
        <begin position="12"/>
        <end position="32"/>
    </location>
</feature>
<evidence type="ECO:0000313" key="4">
    <source>
        <dbReference type="Proteomes" id="UP001373159"/>
    </source>
</evidence>
<evidence type="ECO:0000256" key="2">
    <source>
        <dbReference type="SAM" id="Phobius"/>
    </source>
</evidence>
<keyword evidence="2" id="KW-1133">Transmembrane helix</keyword>
<evidence type="ECO:0000313" key="3">
    <source>
        <dbReference type="EMBL" id="MEK0306072.1"/>
    </source>
</evidence>